<keyword evidence="2" id="KW-1133">Transmembrane helix</keyword>
<proteinExistence type="predicted"/>
<keyword evidence="2" id="KW-0472">Membrane</keyword>
<evidence type="ECO:0000256" key="2">
    <source>
        <dbReference type="SAM" id="Phobius"/>
    </source>
</evidence>
<accession>A0ABQ9GIN2</accession>
<feature type="transmembrane region" description="Helical" evidence="2">
    <location>
        <begin position="91"/>
        <end position="108"/>
    </location>
</feature>
<gene>
    <name evidence="3" type="ORF">PR048_028220</name>
</gene>
<sequence length="111" mass="11718">MCIFFIEETSYGSGSGSGDGTDGTEGGDSFEGSGSHYVPPPDMGVERVPGSKPYKPVLPTKGDKNAPHDTYNTTVASGPSLHQQISVGRAVASYLLPIVVMWFGGMFSDWL</sequence>
<dbReference type="EMBL" id="JARBHB010000012">
    <property type="protein sequence ID" value="KAJ8871880.1"/>
    <property type="molecule type" value="Genomic_DNA"/>
</dbReference>
<evidence type="ECO:0000313" key="4">
    <source>
        <dbReference type="Proteomes" id="UP001159363"/>
    </source>
</evidence>
<keyword evidence="4" id="KW-1185">Reference proteome</keyword>
<evidence type="ECO:0000313" key="3">
    <source>
        <dbReference type="EMBL" id="KAJ8871880.1"/>
    </source>
</evidence>
<evidence type="ECO:0000256" key="1">
    <source>
        <dbReference type="SAM" id="MobiDB-lite"/>
    </source>
</evidence>
<comment type="caution">
    <text evidence="3">The sequence shown here is derived from an EMBL/GenBank/DDBJ whole genome shotgun (WGS) entry which is preliminary data.</text>
</comment>
<dbReference type="Proteomes" id="UP001159363">
    <property type="component" value="Chromosome 11"/>
</dbReference>
<protein>
    <submittedName>
        <fullName evidence="3">Uncharacterized protein</fullName>
    </submittedName>
</protein>
<name>A0ABQ9GIN2_9NEOP</name>
<feature type="region of interest" description="Disordered" evidence="1">
    <location>
        <begin position="8"/>
        <end position="69"/>
    </location>
</feature>
<feature type="compositionally biased region" description="Gly residues" evidence="1">
    <location>
        <begin position="13"/>
        <end position="26"/>
    </location>
</feature>
<reference evidence="3 4" key="1">
    <citation type="submission" date="2023-02" db="EMBL/GenBank/DDBJ databases">
        <title>LHISI_Scaffold_Assembly.</title>
        <authorList>
            <person name="Stuart O.P."/>
            <person name="Cleave R."/>
            <person name="Magrath M.J.L."/>
            <person name="Mikheyev A.S."/>
        </authorList>
    </citation>
    <scope>NUCLEOTIDE SEQUENCE [LARGE SCALE GENOMIC DNA]</scope>
    <source>
        <strain evidence="3">Daus_M_001</strain>
        <tissue evidence="3">Leg muscle</tissue>
    </source>
</reference>
<keyword evidence="2" id="KW-0812">Transmembrane</keyword>
<organism evidence="3 4">
    <name type="scientific">Dryococelus australis</name>
    <dbReference type="NCBI Taxonomy" id="614101"/>
    <lineage>
        <taxon>Eukaryota</taxon>
        <taxon>Metazoa</taxon>
        <taxon>Ecdysozoa</taxon>
        <taxon>Arthropoda</taxon>
        <taxon>Hexapoda</taxon>
        <taxon>Insecta</taxon>
        <taxon>Pterygota</taxon>
        <taxon>Neoptera</taxon>
        <taxon>Polyneoptera</taxon>
        <taxon>Phasmatodea</taxon>
        <taxon>Verophasmatodea</taxon>
        <taxon>Anareolatae</taxon>
        <taxon>Phasmatidae</taxon>
        <taxon>Eurycanthinae</taxon>
        <taxon>Dryococelus</taxon>
    </lineage>
</organism>